<dbReference type="Gene3D" id="2.40.30.10">
    <property type="entry name" value="Translation factors"/>
    <property type="match status" value="1"/>
</dbReference>
<dbReference type="InterPro" id="IPR001433">
    <property type="entry name" value="OxRdtase_FAD/NAD-bd"/>
</dbReference>
<dbReference type="PANTHER" id="PTHR47354">
    <property type="entry name" value="NADH OXIDOREDUCTASE HCR"/>
    <property type="match status" value="1"/>
</dbReference>
<evidence type="ECO:0000256" key="2">
    <source>
        <dbReference type="ARBA" id="ARBA00023223"/>
    </source>
</evidence>
<evidence type="ECO:0000313" key="5">
    <source>
        <dbReference type="EMBL" id="MEE1674048.1"/>
    </source>
</evidence>
<dbReference type="PANTHER" id="PTHR47354:SF7">
    <property type="entry name" value="NAD(P)H-FLAVIN REDUCTASE"/>
    <property type="match status" value="1"/>
</dbReference>
<dbReference type="PRINTS" id="PR00410">
    <property type="entry name" value="PHEHYDRXLASE"/>
</dbReference>
<evidence type="ECO:0000256" key="3">
    <source>
        <dbReference type="ARBA" id="ARBA00038177"/>
    </source>
</evidence>
<dbReference type="SUPFAM" id="SSF52343">
    <property type="entry name" value="Ferredoxin reductase-like, C-terminal NADP-linked domain"/>
    <property type="match status" value="1"/>
</dbReference>
<dbReference type="InterPro" id="IPR017938">
    <property type="entry name" value="Riboflavin_synthase-like_b-brl"/>
</dbReference>
<comment type="caution">
    <text evidence="5">The sequence shown here is derived from an EMBL/GenBank/DDBJ whole genome shotgun (WGS) entry which is preliminary data.</text>
</comment>
<evidence type="ECO:0000313" key="6">
    <source>
        <dbReference type="Proteomes" id="UP001310248"/>
    </source>
</evidence>
<dbReference type="RefSeq" id="WP_329775249.1">
    <property type="nucleotide sequence ID" value="NZ_JAYDYW010000006.1"/>
</dbReference>
<evidence type="ECO:0000256" key="1">
    <source>
        <dbReference type="ARBA" id="ARBA00023002"/>
    </source>
</evidence>
<gene>
    <name evidence="5" type="ORF">SNR37_003477</name>
</gene>
<evidence type="ECO:0000259" key="4">
    <source>
        <dbReference type="PROSITE" id="PS51384"/>
    </source>
</evidence>
<dbReference type="InterPro" id="IPR039261">
    <property type="entry name" value="FNR_nucleotide-bd"/>
</dbReference>
<protein>
    <recommendedName>
        <fullName evidence="4">FAD-binding FR-type domain-containing protein</fullName>
    </recommendedName>
</protein>
<sequence>MNNAATELKVATHACKVVSVEPLNQATFEVELTSLKGASLGFKAGQYLQLVLDVNNDGEFQSLSYTIASRFNPEQPTCLKLIIQKTSEFSAKVLSRLHQLSNNQEQVDIRLAMGNAFLQTSLDLPHVLVAAGSGISKIKCITEEILQQRPDANIDIYWSNRNEHDFFLLDQFYDWAVQYKNLNFIPILESAGINWSGQTGFIYQVIQETLSDLSKAQTYLCGSPNMVYGTIDKLKSLGLKEENCYSDVFEFAPRDSQVAV</sequence>
<keyword evidence="2" id="KW-0455">Luminescence</keyword>
<dbReference type="EMBL" id="JAYDYW010000006">
    <property type="protein sequence ID" value="MEE1674048.1"/>
    <property type="molecule type" value="Genomic_DNA"/>
</dbReference>
<organism evidence="5 6">
    <name type="scientific">Agarivorans aestuarii</name>
    <dbReference type="NCBI Taxonomy" id="1563703"/>
    <lineage>
        <taxon>Bacteria</taxon>
        <taxon>Pseudomonadati</taxon>
        <taxon>Pseudomonadota</taxon>
        <taxon>Gammaproteobacteria</taxon>
        <taxon>Alteromonadales</taxon>
        <taxon>Alteromonadaceae</taxon>
        <taxon>Agarivorans</taxon>
    </lineage>
</organism>
<proteinExistence type="inferred from homology"/>
<reference evidence="6" key="1">
    <citation type="submission" date="2023-07" db="EMBL/GenBank/DDBJ databases">
        <title>Draft genome sequence of Agarivorans aestuarii strain ZMCS4, a CAZymes producing bacteria isolated from the marine brown algae Clodostephus spongiosus.</title>
        <authorList>
            <person name="Lorente B."/>
            <person name="Cabral C."/>
            <person name="Frias J."/>
            <person name="Faria J."/>
            <person name="Toubarro D."/>
        </authorList>
    </citation>
    <scope>NUCLEOTIDE SEQUENCE [LARGE SCALE GENOMIC DNA]</scope>
    <source>
        <strain evidence="6">ZMCS4</strain>
    </source>
</reference>
<dbReference type="InterPro" id="IPR017927">
    <property type="entry name" value="FAD-bd_FR_type"/>
</dbReference>
<dbReference type="Pfam" id="PF00175">
    <property type="entry name" value="NAD_binding_1"/>
    <property type="match status" value="1"/>
</dbReference>
<name>A0ABU7G3Y6_9ALTE</name>
<comment type="similarity">
    <text evidence="3">Belongs to the Fre/LuxG FAD/NAD(P) flavoprotein oxidoreductase family.</text>
</comment>
<dbReference type="Proteomes" id="UP001310248">
    <property type="component" value="Unassembled WGS sequence"/>
</dbReference>
<dbReference type="Gene3D" id="3.40.50.80">
    <property type="entry name" value="Nucleotide-binding domain of ferredoxin-NADP reductase (FNR) module"/>
    <property type="match status" value="1"/>
</dbReference>
<keyword evidence="1" id="KW-0560">Oxidoreductase</keyword>
<keyword evidence="6" id="KW-1185">Reference proteome</keyword>
<dbReference type="PROSITE" id="PS51384">
    <property type="entry name" value="FAD_FR"/>
    <property type="match status" value="1"/>
</dbReference>
<accession>A0ABU7G3Y6</accession>
<feature type="domain" description="FAD-binding FR-type" evidence="4">
    <location>
        <begin position="10"/>
        <end position="119"/>
    </location>
</feature>
<reference evidence="5 6" key="2">
    <citation type="submission" date="2023-12" db="EMBL/GenBank/DDBJ databases">
        <authorList>
            <consortium name="Cladostephus spongiosus"/>
            <person name="Lorente B."/>
            <person name="Cabral C."/>
            <person name="Frias J."/>
            <person name="Faria J."/>
            <person name="Toubarro D."/>
        </authorList>
    </citation>
    <scope>NUCLEOTIDE SEQUENCE [LARGE SCALE GENOMIC DNA]</scope>
    <source>
        <strain evidence="5 6">ZMCS4</strain>
    </source>
</reference>
<dbReference type="InterPro" id="IPR050415">
    <property type="entry name" value="MRET"/>
</dbReference>
<dbReference type="SUPFAM" id="SSF63380">
    <property type="entry name" value="Riboflavin synthase domain-like"/>
    <property type="match status" value="1"/>
</dbReference>